<dbReference type="InterPro" id="IPR012338">
    <property type="entry name" value="Beta-lactam/transpept-like"/>
</dbReference>
<keyword evidence="5" id="KW-1185">Reference proteome</keyword>
<dbReference type="PANTHER" id="PTHR22935:SF95">
    <property type="entry name" value="BETA-LACTAMASE-LIKE 1-RELATED"/>
    <property type="match status" value="1"/>
</dbReference>
<evidence type="ECO:0000313" key="5">
    <source>
        <dbReference type="Proteomes" id="UP000294814"/>
    </source>
</evidence>
<comment type="similarity">
    <text evidence="1">Belongs to the beta-lactamase family.</text>
</comment>
<evidence type="ECO:0000256" key="1">
    <source>
        <dbReference type="ARBA" id="ARBA00038473"/>
    </source>
</evidence>
<dbReference type="AlphaFoldDB" id="A0A4R5F8R9"/>
<dbReference type="SUPFAM" id="SSF56601">
    <property type="entry name" value="beta-lactamase/transpeptidase-like"/>
    <property type="match status" value="1"/>
</dbReference>
<keyword evidence="4" id="KW-0378">Hydrolase</keyword>
<feature type="signal peptide" evidence="2">
    <location>
        <begin position="1"/>
        <end position="20"/>
    </location>
</feature>
<keyword evidence="2" id="KW-0732">Signal</keyword>
<evidence type="ECO:0000313" key="4">
    <source>
        <dbReference type="EMBL" id="TDE44514.1"/>
    </source>
</evidence>
<gene>
    <name evidence="4" type="ORF">E0I26_09125</name>
</gene>
<dbReference type="Gene3D" id="3.40.710.10">
    <property type="entry name" value="DD-peptidase/beta-lactamase superfamily"/>
    <property type="match status" value="1"/>
</dbReference>
<dbReference type="RefSeq" id="WP_131916170.1">
    <property type="nucleotide sequence ID" value="NZ_SMLG01000005.1"/>
</dbReference>
<comment type="caution">
    <text evidence="4">The sequence shown here is derived from an EMBL/GenBank/DDBJ whole genome shotgun (WGS) entry which is preliminary data.</text>
</comment>
<evidence type="ECO:0000256" key="2">
    <source>
        <dbReference type="SAM" id="SignalP"/>
    </source>
</evidence>
<dbReference type="Proteomes" id="UP000294814">
    <property type="component" value="Unassembled WGS sequence"/>
</dbReference>
<dbReference type="Pfam" id="PF00144">
    <property type="entry name" value="Beta-lactamase"/>
    <property type="match status" value="1"/>
</dbReference>
<dbReference type="EMBL" id="SMLG01000005">
    <property type="protein sequence ID" value="TDE44514.1"/>
    <property type="molecule type" value="Genomic_DNA"/>
</dbReference>
<name>A0A4R5F8R9_9FLAO</name>
<dbReference type="InterPro" id="IPR001466">
    <property type="entry name" value="Beta-lactam-related"/>
</dbReference>
<feature type="domain" description="Beta-lactamase-related" evidence="3">
    <location>
        <begin position="39"/>
        <end position="340"/>
    </location>
</feature>
<sequence length="352" mass="39735">MKTSLTFSAVLLLISTFSFGQDISKKIDSIIKDNYQKNPDVGISVGFIKNNEEYYTAYGKLNKESQIDINKNSIFEIASITKILTSNLIAQAVIDNKINLDDYIDNYLPSAYVLHENLKNKIKISDLASHQSGLPDIDFGKLIELNPQQPVSNVTEETLTTIINNCTELKDYGKYRYSTIGYTLLGQILEKAYGKNYDEIIRKKIVKPLQMTNTLTKDFNVKNRTTGYNPNGGIQEFFNWNVTASAGLVKSNASDMVTYLKAVLNKETTIGKAAMVTEKIFYKDEKREMGLGLNISTDDQNTIYLKSGDSMGQSSIICYNRTKNWGIIILLNQRNSKMRQDLLNKINDTVLK</sequence>
<accession>A0A4R5F8R9</accession>
<dbReference type="OrthoDB" id="9793489at2"/>
<dbReference type="GO" id="GO:0016787">
    <property type="term" value="F:hydrolase activity"/>
    <property type="evidence" value="ECO:0007669"/>
    <property type="project" value="UniProtKB-KW"/>
</dbReference>
<dbReference type="PANTHER" id="PTHR22935">
    <property type="entry name" value="PENICILLIN-BINDING PROTEIN"/>
    <property type="match status" value="1"/>
</dbReference>
<proteinExistence type="inferred from homology"/>
<evidence type="ECO:0000259" key="3">
    <source>
        <dbReference type="Pfam" id="PF00144"/>
    </source>
</evidence>
<protein>
    <submittedName>
        <fullName evidence="4">Class A beta-lactamase-related serine hydrolase</fullName>
    </submittedName>
</protein>
<feature type="chain" id="PRO_5020818280" evidence="2">
    <location>
        <begin position="21"/>
        <end position="352"/>
    </location>
</feature>
<dbReference type="InterPro" id="IPR051478">
    <property type="entry name" value="Beta-lactamase-like_AB/R"/>
</dbReference>
<reference evidence="4 5" key="1">
    <citation type="submission" date="2019-03" db="EMBL/GenBank/DDBJ databases">
        <title>Novel species of Flavobacterium.</title>
        <authorList>
            <person name="Liu Q."/>
            <person name="Xin Y.-H."/>
        </authorList>
    </citation>
    <scope>NUCLEOTIDE SEQUENCE [LARGE SCALE GENOMIC DNA]</scope>
    <source>
        <strain evidence="4 5">LB3P52</strain>
    </source>
</reference>
<organism evidence="4 5">
    <name type="scientific">Flavobacterium rhamnosiphilum</name>
    <dbReference type="NCBI Taxonomy" id="2541724"/>
    <lineage>
        <taxon>Bacteria</taxon>
        <taxon>Pseudomonadati</taxon>
        <taxon>Bacteroidota</taxon>
        <taxon>Flavobacteriia</taxon>
        <taxon>Flavobacteriales</taxon>
        <taxon>Flavobacteriaceae</taxon>
        <taxon>Flavobacterium</taxon>
    </lineage>
</organism>